<proteinExistence type="predicted"/>
<evidence type="ECO:0000256" key="1">
    <source>
        <dbReference type="SAM" id="MobiDB-lite"/>
    </source>
</evidence>
<accession>A0A8S4G2I8</accession>
<dbReference type="EMBL" id="CAJHNJ030000078">
    <property type="protein sequence ID" value="CAG9134469.1"/>
    <property type="molecule type" value="Genomic_DNA"/>
</dbReference>
<name>A0A8S4G2I8_PLUXY</name>
<protein>
    <submittedName>
        <fullName evidence="2">(diamondback moth) hypothetical protein</fullName>
    </submittedName>
</protein>
<reference evidence="2" key="1">
    <citation type="submission" date="2020-11" db="EMBL/GenBank/DDBJ databases">
        <authorList>
            <person name="Whiteford S."/>
        </authorList>
    </citation>
    <scope>NUCLEOTIDE SEQUENCE</scope>
</reference>
<sequence length="292" mass="32411">MAVWNQDDDYRVTVECNGSSGLQDLFVDFDQWVLNFQGKCNLRRLHYEKTDSRKDQETASPGLYHMYVTSKSTNTNEKSERPSEGQLTQRKVAQKNTGAVKKSKLKGAQLAPVPSGLEAASVSVQPQKTFVARAVPGEGDGSTEKPAPRPVELPQGQLEKISPVHEDEEGWIEVKKKDAPRRSTNKNSSIIHGTAVVGVTGLQPAERFRYMHLFYVCKGTTAEQVQAHLDSICKGAVCTVETLNARGEYASFKLAVPDRHVAQVAASENWAAGICVKPWRQNFRRKIVENEN</sequence>
<evidence type="ECO:0000313" key="2">
    <source>
        <dbReference type="EMBL" id="CAG9134469.1"/>
    </source>
</evidence>
<comment type="caution">
    <text evidence="2">The sequence shown here is derived from an EMBL/GenBank/DDBJ whole genome shotgun (WGS) entry which is preliminary data.</text>
</comment>
<dbReference type="Proteomes" id="UP000653454">
    <property type="component" value="Unassembled WGS sequence"/>
</dbReference>
<organism evidence="2 3">
    <name type="scientific">Plutella xylostella</name>
    <name type="common">Diamondback moth</name>
    <name type="synonym">Plutella maculipennis</name>
    <dbReference type="NCBI Taxonomy" id="51655"/>
    <lineage>
        <taxon>Eukaryota</taxon>
        <taxon>Metazoa</taxon>
        <taxon>Ecdysozoa</taxon>
        <taxon>Arthropoda</taxon>
        <taxon>Hexapoda</taxon>
        <taxon>Insecta</taxon>
        <taxon>Pterygota</taxon>
        <taxon>Neoptera</taxon>
        <taxon>Endopterygota</taxon>
        <taxon>Lepidoptera</taxon>
        <taxon>Glossata</taxon>
        <taxon>Ditrysia</taxon>
        <taxon>Yponomeutoidea</taxon>
        <taxon>Plutellidae</taxon>
        <taxon>Plutella</taxon>
    </lineage>
</organism>
<feature type="region of interest" description="Disordered" evidence="1">
    <location>
        <begin position="68"/>
        <end position="106"/>
    </location>
</feature>
<gene>
    <name evidence="2" type="ORF">PLXY2_LOCUS12717</name>
</gene>
<evidence type="ECO:0000313" key="3">
    <source>
        <dbReference type="Proteomes" id="UP000653454"/>
    </source>
</evidence>
<dbReference type="AlphaFoldDB" id="A0A8S4G2I8"/>
<keyword evidence="3" id="KW-1185">Reference proteome</keyword>
<feature type="compositionally biased region" description="Polar residues" evidence="1">
    <location>
        <begin position="85"/>
        <end position="97"/>
    </location>
</feature>